<keyword evidence="1" id="KW-0472">Membrane</keyword>
<feature type="transmembrane region" description="Helical" evidence="1">
    <location>
        <begin position="274"/>
        <end position="294"/>
    </location>
</feature>
<feature type="transmembrane region" description="Helical" evidence="1">
    <location>
        <begin position="151"/>
        <end position="169"/>
    </location>
</feature>
<organism evidence="2 3">
    <name type="scientific">Blyttiomyces helicus</name>
    <dbReference type="NCBI Taxonomy" id="388810"/>
    <lineage>
        <taxon>Eukaryota</taxon>
        <taxon>Fungi</taxon>
        <taxon>Fungi incertae sedis</taxon>
        <taxon>Chytridiomycota</taxon>
        <taxon>Chytridiomycota incertae sedis</taxon>
        <taxon>Chytridiomycetes</taxon>
        <taxon>Chytridiomycetes incertae sedis</taxon>
        <taxon>Blyttiomyces</taxon>
    </lineage>
</organism>
<keyword evidence="1" id="KW-1133">Transmembrane helix</keyword>
<feature type="transmembrane region" description="Helical" evidence="1">
    <location>
        <begin position="125"/>
        <end position="145"/>
    </location>
</feature>
<accession>A0A4P9WT11</accession>
<dbReference type="AlphaFoldDB" id="A0A4P9WT11"/>
<feature type="transmembrane region" description="Helical" evidence="1">
    <location>
        <begin position="229"/>
        <end position="251"/>
    </location>
</feature>
<proteinExistence type="predicted"/>
<evidence type="ECO:0000313" key="2">
    <source>
        <dbReference type="EMBL" id="RKO94186.1"/>
    </source>
</evidence>
<gene>
    <name evidence="2" type="ORF">BDK51DRAFT_43725</name>
</gene>
<evidence type="ECO:0000313" key="3">
    <source>
        <dbReference type="Proteomes" id="UP000269721"/>
    </source>
</evidence>
<protein>
    <submittedName>
        <fullName evidence="2">Uncharacterized protein</fullName>
    </submittedName>
</protein>
<feature type="non-terminal residue" evidence="2">
    <location>
        <position position="330"/>
    </location>
</feature>
<name>A0A4P9WT11_9FUNG</name>
<keyword evidence="3" id="KW-1185">Reference proteome</keyword>
<evidence type="ECO:0000256" key="1">
    <source>
        <dbReference type="SAM" id="Phobius"/>
    </source>
</evidence>
<dbReference type="EMBL" id="KZ993981">
    <property type="protein sequence ID" value="RKO94186.1"/>
    <property type="molecule type" value="Genomic_DNA"/>
</dbReference>
<feature type="transmembrane region" description="Helical" evidence="1">
    <location>
        <begin position="181"/>
        <end position="198"/>
    </location>
</feature>
<keyword evidence="1" id="KW-0812">Transmembrane</keyword>
<reference evidence="3" key="1">
    <citation type="journal article" date="2018" name="Nat. Microbiol.">
        <title>Leveraging single-cell genomics to expand the fungal tree of life.</title>
        <authorList>
            <person name="Ahrendt S.R."/>
            <person name="Quandt C.A."/>
            <person name="Ciobanu D."/>
            <person name="Clum A."/>
            <person name="Salamov A."/>
            <person name="Andreopoulos B."/>
            <person name="Cheng J.F."/>
            <person name="Woyke T."/>
            <person name="Pelin A."/>
            <person name="Henrissat B."/>
            <person name="Reynolds N.K."/>
            <person name="Benny G.L."/>
            <person name="Smith M.E."/>
            <person name="James T.Y."/>
            <person name="Grigoriev I.V."/>
        </authorList>
    </citation>
    <scope>NUCLEOTIDE SEQUENCE [LARGE SCALE GENOMIC DNA]</scope>
</reference>
<dbReference type="Proteomes" id="UP000269721">
    <property type="component" value="Unassembled WGS sequence"/>
</dbReference>
<dbReference type="OrthoDB" id="546632at2759"/>
<sequence>MAFRSFPTDRPALWTKAMTRHTAPGMGAIQRSVGSPSSSFAQVDQLGGIAGGPSQMMAASRALISSSRAGNNLILSVDGISESVAAGVGKQQMGVAKSDVDNQSMRSRTLSRYPAVGHALRGPMLVQMATHYLCFLLVLFSAYQTGWASEIRFYMCYFYFCATVMMLQISRMAYAADPNSVVPFYLSLIPFTLLLFISREAHQIVMVLWYASLLVINLQSGHPAMQRHLFYYSAACVVAYIMSTVGMAWFYQPSCTQVFCGVALTVPISPSNEAVLLAGCAQVVMCVVMLERFIKMNAQTLLNREHYMTQLYAANIDLKRRLRLAKSDKE</sequence>